<dbReference type="RefSeq" id="WP_158189347.1">
    <property type="nucleotide sequence ID" value="NZ_CP046902.1"/>
</dbReference>
<proteinExistence type="predicted"/>
<accession>A0A6I6LTR1</accession>
<evidence type="ECO:0008006" key="3">
    <source>
        <dbReference type="Google" id="ProtNLM"/>
    </source>
</evidence>
<evidence type="ECO:0000313" key="1">
    <source>
        <dbReference type="EMBL" id="QGZ31905.1"/>
    </source>
</evidence>
<dbReference type="EMBL" id="CP046902">
    <property type="protein sequence ID" value="QGZ31905.1"/>
    <property type="molecule type" value="Genomic_DNA"/>
</dbReference>
<organism evidence="1 2">
    <name type="scientific">Stutzerimonas stutzeri</name>
    <name type="common">Pseudomonas stutzeri</name>
    <dbReference type="NCBI Taxonomy" id="316"/>
    <lineage>
        <taxon>Bacteria</taxon>
        <taxon>Pseudomonadati</taxon>
        <taxon>Pseudomonadota</taxon>
        <taxon>Gammaproteobacteria</taxon>
        <taxon>Pseudomonadales</taxon>
        <taxon>Pseudomonadaceae</taxon>
        <taxon>Stutzerimonas</taxon>
    </lineage>
</organism>
<dbReference type="Proteomes" id="UP000438983">
    <property type="component" value="Chromosome"/>
</dbReference>
<dbReference type="PROSITE" id="PS51257">
    <property type="entry name" value="PROKAR_LIPOPROTEIN"/>
    <property type="match status" value="1"/>
</dbReference>
<name>A0A6I6LTR1_STUST</name>
<dbReference type="OrthoDB" id="8776561at2"/>
<protein>
    <recommendedName>
        <fullName evidence="3">Lipoprotein</fullName>
    </recommendedName>
</protein>
<evidence type="ECO:0000313" key="2">
    <source>
        <dbReference type="Proteomes" id="UP000438983"/>
    </source>
</evidence>
<reference evidence="1 2" key="1">
    <citation type="submission" date="2019-12" db="EMBL/GenBank/DDBJ databases">
        <title>Complete genome sequence of Pseudomonas stutzeri.</title>
        <authorList>
            <person name="Lim S.R."/>
            <person name="Kim J.H."/>
        </authorList>
    </citation>
    <scope>NUCLEOTIDE SEQUENCE [LARGE SCALE GENOMIC DNA]</scope>
    <source>
        <strain evidence="1 2">PM101005</strain>
    </source>
</reference>
<sequence length="221" mass="24118">MTLHRTLLLALLPIFSGCQSWPWSNETPGHPIERLQGELTRSEGVLSLRTCQGQRRIELLDTGATGLSDDALALLSDGGQALFADVRGRLISPANGPSQLQLTQVYRVQAEGHGCGEREFNQLTLRAGGHEPGWSVRVTAQGMLFERPDQAPLALPYLEEQLPGGQTSFSSEANRQRLNLWVAPQRCVDDATGAVSHLTAELRIDDQTLRGCGYYGGARNE</sequence>
<gene>
    <name evidence="1" type="ORF">GQA94_18310</name>
</gene>
<dbReference type="AlphaFoldDB" id="A0A6I6LTR1"/>